<dbReference type="EMBL" id="NOWF01000004">
    <property type="protein sequence ID" value="OYD07927.1"/>
    <property type="molecule type" value="Genomic_DNA"/>
</dbReference>
<reference evidence="6 7" key="1">
    <citation type="submission" date="2017-07" db="EMBL/GenBank/DDBJ databases">
        <title>The genome sequence of Paludifilum halophilum highlights mechanisms for microbial adaptation to high salt environemnts.</title>
        <authorList>
            <person name="Belbahri L."/>
        </authorList>
    </citation>
    <scope>NUCLEOTIDE SEQUENCE [LARGE SCALE GENOMIC DNA]</scope>
    <source>
        <strain evidence="6 7">DSM 102817</strain>
    </source>
</reference>
<protein>
    <submittedName>
        <fullName evidence="6">Stage 0 sporulation protein J</fullName>
    </submittedName>
</protein>
<dbReference type="NCBIfam" id="TIGR00180">
    <property type="entry name" value="parB_part"/>
    <property type="match status" value="1"/>
</dbReference>
<comment type="similarity">
    <text evidence="2">Belongs to the ParB family.</text>
</comment>
<comment type="caution">
    <text evidence="6">The sequence shown here is derived from an EMBL/GenBank/DDBJ whole genome shotgun (WGS) entry which is preliminary data.</text>
</comment>
<dbReference type="SMART" id="SM00470">
    <property type="entry name" value="ParB"/>
    <property type="match status" value="1"/>
</dbReference>
<dbReference type="InterPro" id="IPR036086">
    <property type="entry name" value="ParB/Sulfiredoxin_sf"/>
</dbReference>
<dbReference type="GO" id="GO:0003677">
    <property type="term" value="F:DNA binding"/>
    <property type="evidence" value="ECO:0007669"/>
    <property type="project" value="UniProtKB-KW"/>
</dbReference>
<evidence type="ECO:0000256" key="3">
    <source>
        <dbReference type="ARBA" id="ARBA00022829"/>
    </source>
</evidence>
<evidence type="ECO:0000256" key="2">
    <source>
        <dbReference type="ARBA" id="ARBA00006295"/>
    </source>
</evidence>
<dbReference type="PANTHER" id="PTHR33375">
    <property type="entry name" value="CHROMOSOME-PARTITIONING PROTEIN PARB-RELATED"/>
    <property type="match status" value="1"/>
</dbReference>
<dbReference type="Pfam" id="PF02195">
    <property type="entry name" value="ParB_N"/>
    <property type="match status" value="1"/>
</dbReference>
<evidence type="ECO:0000256" key="4">
    <source>
        <dbReference type="ARBA" id="ARBA00023125"/>
    </source>
</evidence>
<dbReference type="FunFam" id="1.10.10.2830:FF:000001">
    <property type="entry name" value="Chromosome partitioning protein ParB"/>
    <property type="match status" value="1"/>
</dbReference>
<dbReference type="GO" id="GO:0005694">
    <property type="term" value="C:chromosome"/>
    <property type="evidence" value="ECO:0007669"/>
    <property type="project" value="TreeGrafter"/>
</dbReference>
<dbReference type="InterPro" id="IPR057240">
    <property type="entry name" value="ParB_dimer_C"/>
</dbReference>
<dbReference type="InterPro" id="IPR003115">
    <property type="entry name" value="ParB_N"/>
</dbReference>
<dbReference type="Pfam" id="PF17762">
    <property type="entry name" value="HTH_ParB"/>
    <property type="match status" value="1"/>
</dbReference>
<keyword evidence="7" id="KW-1185">Reference proteome</keyword>
<name>A0A235B7U4_9BACL</name>
<dbReference type="CDD" id="cd16393">
    <property type="entry name" value="SPO0J_N"/>
    <property type="match status" value="1"/>
</dbReference>
<gene>
    <name evidence="6" type="ORF">CHM34_07330</name>
</gene>
<accession>A0A235B7U4</accession>
<sequence>MASKGLGKGLSAVFSSTTVEDGDAVDEVSIDELRPNPYQPRKQFDPSTLEELVSSIKEHGIVQPLVVRKSIRGYEIVAGERRYRAAKEIGLSGIPVVIREFSDEQMMEIALIENLQRDDLNAIEIANAYKKLMDHFSITQEELSQKVGKSRPHVANFLRLLQLPEPVQESVSRGTLSMGHARALRGIKDRDLLLKLAKKAEKEKASVRQLEEWVQKIGESRSKKKKKPGQRSKDPAFKRYEDMLQETFSTPVRIRQGRRKGRIEIEYFSQRELERLIELLQRDQILD</sequence>
<dbReference type="FunFam" id="3.90.1530.30:FF:000001">
    <property type="entry name" value="Chromosome partitioning protein ParB"/>
    <property type="match status" value="1"/>
</dbReference>
<dbReference type="Pfam" id="PF23552">
    <property type="entry name" value="ParB_C"/>
    <property type="match status" value="1"/>
</dbReference>
<feature type="domain" description="ParB-like N-terminal" evidence="5">
    <location>
        <begin position="26"/>
        <end position="115"/>
    </location>
</feature>
<dbReference type="Gene3D" id="3.90.1530.30">
    <property type="match status" value="1"/>
</dbReference>
<proteinExistence type="inferred from homology"/>
<comment type="subcellular location">
    <subcellularLocation>
        <location evidence="1">Cytoplasm</location>
        <location evidence="1">Nucleoid</location>
    </subcellularLocation>
</comment>
<dbReference type="RefSeq" id="WP_094263964.1">
    <property type="nucleotide sequence ID" value="NZ_NOWF01000004.1"/>
</dbReference>
<keyword evidence="3" id="KW-0159">Chromosome partition</keyword>
<dbReference type="GO" id="GO:0007059">
    <property type="term" value="P:chromosome segregation"/>
    <property type="evidence" value="ECO:0007669"/>
    <property type="project" value="UniProtKB-KW"/>
</dbReference>
<evidence type="ECO:0000259" key="5">
    <source>
        <dbReference type="SMART" id="SM00470"/>
    </source>
</evidence>
<evidence type="ECO:0000313" key="6">
    <source>
        <dbReference type="EMBL" id="OYD07927.1"/>
    </source>
</evidence>
<dbReference type="GO" id="GO:0045881">
    <property type="term" value="P:positive regulation of sporulation resulting in formation of a cellular spore"/>
    <property type="evidence" value="ECO:0007669"/>
    <property type="project" value="TreeGrafter"/>
</dbReference>
<dbReference type="OrthoDB" id="9802051at2"/>
<dbReference type="Proteomes" id="UP000215459">
    <property type="component" value="Unassembled WGS sequence"/>
</dbReference>
<evidence type="ECO:0000256" key="1">
    <source>
        <dbReference type="ARBA" id="ARBA00004453"/>
    </source>
</evidence>
<evidence type="ECO:0000313" key="7">
    <source>
        <dbReference type="Proteomes" id="UP000215459"/>
    </source>
</evidence>
<keyword evidence="4" id="KW-0238">DNA-binding</keyword>
<dbReference type="InterPro" id="IPR041468">
    <property type="entry name" value="HTH_ParB/Spo0J"/>
</dbReference>
<dbReference type="SUPFAM" id="SSF110849">
    <property type="entry name" value="ParB/Sulfiredoxin"/>
    <property type="match status" value="1"/>
</dbReference>
<dbReference type="PANTHER" id="PTHR33375:SF1">
    <property type="entry name" value="CHROMOSOME-PARTITIONING PROTEIN PARB-RELATED"/>
    <property type="match status" value="1"/>
</dbReference>
<dbReference type="Gene3D" id="1.10.10.2830">
    <property type="match status" value="1"/>
</dbReference>
<dbReference type="InterPro" id="IPR050336">
    <property type="entry name" value="Chromosome_partition/occlusion"/>
</dbReference>
<organism evidence="6 7">
    <name type="scientific">Paludifilum halophilum</name>
    <dbReference type="NCBI Taxonomy" id="1642702"/>
    <lineage>
        <taxon>Bacteria</taxon>
        <taxon>Bacillati</taxon>
        <taxon>Bacillota</taxon>
        <taxon>Bacilli</taxon>
        <taxon>Bacillales</taxon>
        <taxon>Thermoactinomycetaceae</taxon>
        <taxon>Paludifilum</taxon>
    </lineage>
</organism>
<dbReference type="InterPro" id="IPR004437">
    <property type="entry name" value="ParB/RepB/Spo0J"/>
</dbReference>
<dbReference type="GO" id="GO:0009295">
    <property type="term" value="C:nucleoid"/>
    <property type="evidence" value="ECO:0007669"/>
    <property type="project" value="UniProtKB-SubCell"/>
</dbReference>
<dbReference type="AlphaFoldDB" id="A0A235B7U4"/>